<name>A0ABU8H1D8_9SPHN</name>
<dbReference type="EMBL" id="JBBBDM010000002">
    <property type="protein sequence ID" value="MEI5686810.1"/>
    <property type="molecule type" value="Genomic_DNA"/>
</dbReference>
<sequence>MRRADCGTDFAGLPLATAAPTSLRMPDTLSAVDRIDAAIARIESAIDARARAGDALARRHAALKARMAEAVSALDDVIARGSAS</sequence>
<keyword evidence="2" id="KW-1185">Reference proteome</keyword>
<dbReference type="Proteomes" id="UP001367771">
    <property type="component" value="Unassembled WGS sequence"/>
</dbReference>
<gene>
    <name evidence="1" type="ORF">V8201_06930</name>
</gene>
<protein>
    <submittedName>
        <fullName evidence="1">Uncharacterized protein</fullName>
    </submittedName>
</protein>
<evidence type="ECO:0000313" key="2">
    <source>
        <dbReference type="Proteomes" id="UP001367771"/>
    </source>
</evidence>
<proteinExistence type="predicted"/>
<comment type="caution">
    <text evidence="1">The sequence shown here is derived from an EMBL/GenBank/DDBJ whole genome shotgun (WGS) entry which is preliminary data.</text>
</comment>
<dbReference type="RefSeq" id="WP_336544828.1">
    <property type="nucleotide sequence ID" value="NZ_JBBBDM010000002.1"/>
</dbReference>
<organism evidence="1 2">
    <name type="scientific">Sphingomonas kyungheensis</name>
    <dbReference type="NCBI Taxonomy" id="1069987"/>
    <lineage>
        <taxon>Bacteria</taxon>
        <taxon>Pseudomonadati</taxon>
        <taxon>Pseudomonadota</taxon>
        <taxon>Alphaproteobacteria</taxon>
        <taxon>Sphingomonadales</taxon>
        <taxon>Sphingomonadaceae</taxon>
        <taxon>Sphingomonas</taxon>
    </lineage>
</organism>
<reference evidence="1 2" key="1">
    <citation type="journal article" date="2013" name="Int. J. Syst. Evol. Microbiol.">
        <title>Sphingomonas kyungheensis sp. nov., a bacterium with ginsenoside-converting activity isolated from soil of a ginseng field.</title>
        <authorList>
            <person name="Son H.M."/>
            <person name="Yang J.E."/>
            <person name="Park Y."/>
            <person name="Han C.K."/>
            <person name="Kim S.G."/>
            <person name="Kook M."/>
            <person name="Yi T.H."/>
        </authorList>
    </citation>
    <scope>NUCLEOTIDE SEQUENCE [LARGE SCALE GENOMIC DNA]</scope>
    <source>
        <strain evidence="1 2">LMG 26582</strain>
    </source>
</reference>
<evidence type="ECO:0000313" key="1">
    <source>
        <dbReference type="EMBL" id="MEI5686810.1"/>
    </source>
</evidence>
<accession>A0ABU8H1D8</accession>